<evidence type="ECO:0000256" key="5">
    <source>
        <dbReference type="SAM" id="SignalP"/>
    </source>
</evidence>
<evidence type="ECO:0000256" key="4">
    <source>
        <dbReference type="RuleBase" id="RU004453"/>
    </source>
</evidence>
<feature type="domain" description="GH18" evidence="6">
    <location>
        <begin position="48"/>
        <end position="303"/>
    </location>
</feature>
<dbReference type="GO" id="GO:0005975">
    <property type="term" value="P:carbohydrate metabolic process"/>
    <property type="evidence" value="ECO:0007669"/>
    <property type="project" value="InterPro"/>
</dbReference>
<dbReference type="InterPro" id="IPR001579">
    <property type="entry name" value="Glyco_hydro_18_chit_AS"/>
</dbReference>
<proteinExistence type="inferred from homology"/>
<protein>
    <submittedName>
        <fullName evidence="7">Chitinase</fullName>
    </submittedName>
</protein>
<dbReference type="InterPro" id="IPR006311">
    <property type="entry name" value="TAT_signal"/>
</dbReference>
<dbReference type="PROSITE" id="PS01095">
    <property type="entry name" value="GH18_1"/>
    <property type="match status" value="1"/>
</dbReference>
<evidence type="ECO:0000256" key="2">
    <source>
        <dbReference type="ARBA" id="ARBA00023295"/>
    </source>
</evidence>
<evidence type="ECO:0000256" key="1">
    <source>
        <dbReference type="ARBA" id="ARBA00022801"/>
    </source>
</evidence>
<keyword evidence="1 3" id="KW-0378">Hydrolase</keyword>
<dbReference type="OrthoDB" id="2582440at2"/>
<keyword evidence="5" id="KW-0732">Signal</keyword>
<dbReference type="InterPro" id="IPR054861">
    <property type="entry name" value="Endoglyc_H"/>
</dbReference>
<comment type="similarity">
    <text evidence="4">Belongs to the glycosyl hydrolase 18 family.</text>
</comment>
<dbReference type="Pfam" id="PF00704">
    <property type="entry name" value="Glyco_hydro_18"/>
    <property type="match status" value="1"/>
</dbReference>
<dbReference type="PROSITE" id="PS51910">
    <property type="entry name" value="GH18_2"/>
    <property type="match status" value="1"/>
</dbReference>
<organism evidence="7 8">
    <name type="scientific">Labedella endophytica</name>
    <dbReference type="NCBI Taxonomy" id="1523160"/>
    <lineage>
        <taxon>Bacteria</taxon>
        <taxon>Bacillati</taxon>
        <taxon>Actinomycetota</taxon>
        <taxon>Actinomycetes</taxon>
        <taxon>Micrococcales</taxon>
        <taxon>Microbacteriaceae</taxon>
        <taxon>Labedella</taxon>
    </lineage>
</organism>
<evidence type="ECO:0000313" key="8">
    <source>
        <dbReference type="Proteomes" id="UP000274909"/>
    </source>
</evidence>
<name>A0A3S0Y300_9MICO</name>
<dbReference type="Proteomes" id="UP000274909">
    <property type="component" value="Unassembled WGS sequence"/>
</dbReference>
<keyword evidence="2 3" id="KW-0326">Glycosidase</keyword>
<keyword evidence="8" id="KW-1185">Reference proteome</keyword>
<dbReference type="EMBL" id="RZGZ01000001">
    <property type="protein sequence ID" value="RUR03571.1"/>
    <property type="molecule type" value="Genomic_DNA"/>
</dbReference>
<dbReference type="InterPro" id="IPR017853">
    <property type="entry name" value="GH"/>
</dbReference>
<feature type="signal peptide" evidence="5">
    <location>
        <begin position="1"/>
        <end position="37"/>
    </location>
</feature>
<dbReference type="GO" id="GO:0004553">
    <property type="term" value="F:hydrolase activity, hydrolyzing O-glycosyl compounds"/>
    <property type="evidence" value="ECO:0007669"/>
    <property type="project" value="InterPro"/>
</dbReference>
<dbReference type="SUPFAM" id="SSF51445">
    <property type="entry name" value="(Trans)glycosidases"/>
    <property type="match status" value="1"/>
</dbReference>
<sequence>MSRTSGHPTRTRRRTGLATVAASAVALSALAAAPASAETSSPAGATGPASIAYIEVNSTDLSVVGDYALEDGSSAFDVAIIFAANINHDGTGAYLHLNDRVQATLDDAADQIRPLQDKGIKVTLSLLGNHQAAGFANFPDQAAAEAFADEVDDVVTTYGLDGVDIDDEWVSYGSEGVPAANDESATWLVDALDAKLPAGSIISLYDIGETAESLQSAPSTVLDKLDYIWNPYYGQYNVPMFPGVDAARLGPAAIDISQTPAETAADLAERMVSDGYGVYVTYNLTAGDRSAYVSSFTRGLYGQDAVYTG</sequence>
<accession>A0A3S0Y300</accession>
<dbReference type="AlphaFoldDB" id="A0A3S0Y300"/>
<dbReference type="NCBIfam" id="NF045482">
    <property type="entry name" value="Endoglyc_H"/>
    <property type="match status" value="1"/>
</dbReference>
<dbReference type="InterPro" id="IPR001223">
    <property type="entry name" value="Glyco_hydro18_cat"/>
</dbReference>
<dbReference type="RefSeq" id="WP_127047096.1">
    <property type="nucleotide sequence ID" value="NZ_RZGZ01000001.1"/>
</dbReference>
<feature type="chain" id="PRO_5018766125" evidence="5">
    <location>
        <begin position="38"/>
        <end position="309"/>
    </location>
</feature>
<gene>
    <name evidence="7" type="ORF">ELQ94_03305</name>
</gene>
<evidence type="ECO:0000259" key="6">
    <source>
        <dbReference type="PROSITE" id="PS51910"/>
    </source>
</evidence>
<evidence type="ECO:0000313" key="7">
    <source>
        <dbReference type="EMBL" id="RUR03571.1"/>
    </source>
</evidence>
<reference evidence="7 8" key="1">
    <citation type="submission" date="2018-12" db="EMBL/GenBank/DDBJ databases">
        <authorList>
            <person name="Li F."/>
        </authorList>
    </citation>
    <scope>NUCLEOTIDE SEQUENCE [LARGE SCALE GENOMIC DNA]</scope>
    <source>
        <strain evidence="7 8">EGI 6500705</strain>
    </source>
</reference>
<dbReference type="PROSITE" id="PS51318">
    <property type="entry name" value="TAT"/>
    <property type="match status" value="1"/>
</dbReference>
<evidence type="ECO:0000256" key="3">
    <source>
        <dbReference type="RuleBase" id="RU000489"/>
    </source>
</evidence>
<dbReference type="Gene3D" id="3.20.20.80">
    <property type="entry name" value="Glycosidases"/>
    <property type="match status" value="1"/>
</dbReference>
<comment type="caution">
    <text evidence="7">The sequence shown here is derived from an EMBL/GenBank/DDBJ whole genome shotgun (WGS) entry which is preliminary data.</text>
</comment>